<sequence>MIQVNMRILIVNLLHSNALGGCTVCAHVLLCIGMLFCMLFVMRVCFLQPSVHIRHTIWILEIERDEREGEPIEGRRPDRQECEEVFLLLSSLQSLKLAISKAP</sequence>
<evidence type="ECO:0000313" key="4">
    <source>
        <dbReference type="Proteomes" id="UP000215914"/>
    </source>
</evidence>
<gene>
    <name evidence="3" type="ORF">HannXRQ_Chr16g0524151</name>
    <name evidence="2" type="ORF">HanXRQr2_Chr16g0766401</name>
</gene>
<keyword evidence="1" id="KW-1133">Transmembrane helix</keyword>
<dbReference type="PROSITE" id="PS51257">
    <property type="entry name" value="PROKAR_LIPOPROTEIN"/>
    <property type="match status" value="1"/>
</dbReference>
<evidence type="ECO:0000313" key="2">
    <source>
        <dbReference type="EMBL" id="KAF5761548.1"/>
    </source>
</evidence>
<feature type="transmembrane region" description="Helical" evidence="1">
    <location>
        <begin position="18"/>
        <end position="41"/>
    </location>
</feature>
<evidence type="ECO:0000256" key="1">
    <source>
        <dbReference type="SAM" id="Phobius"/>
    </source>
</evidence>
<dbReference type="Gramene" id="mRNA:HanXRQr2_Chr16g0766401">
    <property type="protein sequence ID" value="mRNA:HanXRQr2_Chr16g0766401"/>
    <property type="gene ID" value="HanXRQr2_Chr16g0766401"/>
</dbReference>
<dbReference type="Proteomes" id="UP000215914">
    <property type="component" value="Chromosome 16"/>
</dbReference>
<dbReference type="EMBL" id="MNCJ02000331">
    <property type="protein sequence ID" value="KAF5761548.1"/>
    <property type="molecule type" value="Genomic_DNA"/>
</dbReference>
<reference evidence="3" key="2">
    <citation type="submission" date="2017-02" db="EMBL/GenBank/DDBJ databases">
        <title>Sunflower complete genome.</title>
        <authorList>
            <person name="Langlade N."/>
            <person name="Munos S."/>
        </authorList>
    </citation>
    <scope>NUCLEOTIDE SEQUENCE [LARGE SCALE GENOMIC DNA]</scope>
    <source>
        <tissue evidence="3">Leaves</tissue>
    </source>
</reference>
<dbReference type="AlphaFoldDB" id="A0A251S203"/>
<organism evidence="3 4">
    <name type="scientific">Helianthus annuus</name>
    <name type="common">Common sunflower</name>
    <dbReference type="NCBI Taxonomy" id="4232"/>
    <lineage>
        <taxon>Eukaryota</taxon>
        <taxon>Viridiplantae</taxon>
        <taxon>Streptophyta</taxon>
        <taxon>Embryophyta</taxon>
        <taxon>Tracheophyta</taxon>
        <taxon>Spermatophyta</taxon>
        <taxon>Magnoliopsida</taxon>
        <taxon>eudicotyledons</taxon>
        <taxon>Gunneridae</taxon>
        <taxon>Pentapetalae</taxon>
        <taxon>asterids</taxon>
        <taxon>campanulids</taxon>
        <taxon>Asterales</taxon>
        <taxon>Asteraceae</taxon>
        <taxon>Asteroideae</taxon>
        <taxon>Heliantheae alliance</taxon>
        <taxon>Heliantheae</taxon>
        <taxon>Helianthus</taxon>
    </lineage>
</organism>
<dbReference type="InParanoid" id="A0A251S203"/>
<accession>A0A251S203</accession>
<evidence type="ECO:0000313" key="3">
    <source>
        <dbReference type="EMBL" id="OTF92644.1"/>
    </source>
</evidence>
<name>A0A251S203_HELAN</name>
<reference evidence="2 4" key="1">
    <citation type="journal article" date="2017" name="Nature">
        <title>The sunflower genome provides insights into oil metabolism, flowering and Asterid evolution.</title>
        <authorList>
            <person name="Badouin H."/>
            <person name="Gouzy J."/>
            <person name="Grassa C.J."/>
            <person name="Murat F."/>
            <person name="Staton S.E."/>
            <person name="Cottret L."/>
            <person name="Lelandais-Briere C."/>
            <person name="Owens G.L."/>
            <person name="Carrere S."/>
            <person name="Mayjonade B."/>
            <person name="Legrand L."/>
            <person name="Gill N."/>
            <person name="Kane N.C."/>
            <person name="Bowers J.E."/>
            <person name="Hubner S."/>
            <person name="Bellec A."/>
            <person name="Berard A."/>
            <person name="Berges H."/>
            <person name="Blanchet N."/>
            <person name="Boniface M.C."/>
            <person name="Brunel D."/>
            <person name="Catrice O."/>
            <person name="Chaidir N."/>
            <person name="Claudel C."/>
            <person name="Donnadieu C."/>
            <person name="Faraut T."/>
            <person name="Fievet G."/>
            <person name="Helmstetter N."/>
            <person name="King M."/>
            <person name="Knapp S.J."/>
            <person name="Lai Z."/>
            <person name="Le Paslier M.C."/>
            <person name="Lippi Y."/>
            <person name="Lorenzon L."/>
            <person name="Mandel J.R."/>
            <person name="Marage G."/>
            <person name="Marchand G."/>
            <person name="Marquand E."/>
            <person name="Bret-Mestries E."/>
            <person name="Morien E."/>
            <person name="Nambeesan S."/>
            <person name="Nguyen T."/>
            <person name="Pegot-Espagnet P."/>
            <person name="Pouilly N."/>
            <person name="Raftis F."/>
            <person name="Sallet E."/>
            <person name="Schiex T."/>
            <person name="Thomas J."/>
            <person name="Vandecasteele C."/>
            <person name="Vares D."/>
            <person name="Vear F."/>
            <person name="Vautrin S."/>
            <person name="Crespi M."/>
            <person name="Mangin B."/>
            <person name="Burke J.M."/>
            <person name="Salse J."/>
            <person name="Munos S."/>
            <person name="Vincourt P."/>
            <person name="Rieseberg L.H."/>
            <person name="Langlade N.B."/>
        </authorList>
    </citation>
    <scope>NUCLEOTIDE SEQUENCE [LARGE SCALE GENOMIC DNA]</scope>
    <source>
        <strain evidence="4">cv. SF193</strain>
        <tissue evidence="2">Leaves</tissue>
    </source>
</reference>
<keyword evidence="4" id="KW-1185">Reference proteome</keyword>
<proteinExistence type="predicted"/>
<dbReference type="EMBL" id="CM007905">
    <property type="protein sequence ID" value="OTF92644.1"/>
    <property type="molecule type" value="Genomic_DNA"/>
</dbReference>
<protein>
    <submittedName>
        <fullName evidence="3">Uncharacterized protein</fullName>
    </submittedName>
</protein>
<reference evidence="2" key="3">
    <citation type="submission" date="2020-06" db="EMBL/GenBank/DDBJ databases">
        <title>Helianthus annuus Genome sequencing and assembly Release 2.</title>
        <authorList>
            <person name="Gouzy J."/>
            <person name="Langlade N."/>
            <person name="Munos S."/>
        </authorList>
    </citation>
    <scope>NUCLEOTIDE SEQUENCE</scope>
    <source>
        <tissue evidence="2">Leaves</tissue>
    </source>
</reference>
<keyword evidence="1" id="KW-0472">Membrane</keyword>
<keyword evidence="1" id="KW-0812">Transmembrane</keyword>